<dbReference type="Proteomes" id="UP000661691">
    <property type="component" value="Unassembled WGS sequence"/>
</dbReference>
<evidence type="ECO:0008006" key="4">
    <source>
        <dbReference type="Google" id="ProtNLM"/>
    </source>
</evidence>
<dbReference type="RefSeq" id="WP_191138474.1">
    <property type="nucleotide sequence ID" value="NZ_JACXAG020000001.1"/>
</dbReference>
<keyword evidence="1" id="KW-1133">Transmembrane helix</keyword>
<dbReference type="EMBL" id="JACXAH010000005">
    <property type="protein sequence ID" value="MBD1371839.1"/>
    <property type="molecule type" value="Genomic_DNA"/>
</dbReference>
<accession>A0A926N5J1</accession>
<dbReference type="AlphaFoldDB" id="A0A926N5J1"/>
<feature type="transmembrane region" description="Helical" evidence="1">
    <location>
        <begin position="9"/>
        <end position="29"/>
    </location>
</feature>
<evidence type="ECO:0000313" key="3">
    <source>
        <dbReference type="Proteomes" id="UP000661691"/>
    </source>
</evidence>
<feature type="transmembrane region" description="Helical" evidence="1">
    <location>
        <begin position="102"/>
        <end position="123"/>
    </location>
</feature>
<proteinExistence type="predicted"/>
<reference evidence="2" key="1">
    <citation type="submission" date="2020-09" db="EMBL/GenBank/DDBJ databases">
        <title>A novel bacterium of genus Hazenella, isolated from South China Sea.</title>
        <authorList>
            <person name="Huang H."/>
            <person name="Mo K."/>
            <person name="Hu Y."/>
        </authorList>
    </citation>
    <scope>NUCLEOTIDE SEQUENCE</scope>
    <source>
        <strain evidence="2">IB182357</strain>
    </source>
</reference>
<feature type="transmembrane region" description="Helical" evidence="1">
    <location>
        <begin position="129"/>
        <end position="147"/>
    </location>
</feature>
<feature type="transmembrane region" description="Helical" evidence="1">
    <location>
        <begin position="49"/>
        <end position="68"/>
    </location>
</feature>
<sequence>MKEKLTRFYWFNVLFVILVGWAFCELMKMAQTLAYVLQTPQVNHFSVEIGVIPFVLILIFAIVAQFRFKSDRKWFHLLALPIELIEDDEREKSLTAEACRQAYIVFVYFLPIHLASLVAGVFLKDWMPYYPVLLLVLNYIIYHTIYYRTLIKSI</sequence>
<evidence type="ECO:0000256" key="1">
    <source>
        <dbReference type="SAM" id="Phobius"/>
    </source>
</evidence>
<organism evidence="2 3">
    <name type="scientific">Polycladospora coralii</name>
    <dbReference type="NCBI Taxonomy" id="2771432"/>
    <lineage>
        <taxon>Bacteria</taxon>
        <taxon>Bacillati</taxon>
        <taxon>Bacillota</taxon>
        <taxon>Bacilli</taxon>
        <taxon>Bacillales</taxon>
        <taxon>Thermoactinomycetaceae</taxon>
        <taxon>Polycladospora</taxon>
    </lineage>
</organism>
<protein>
    <recommendedName>
        <fullName evidence="4">DUF2178 domain-containing protein</fullName>
    </recommendedName>
</protein>
<gene>
    <name evidence="2" type="ORF">IC620_05635</name>
</gene>
<keyword evidence="3" id="KW-1185">Reference proteome</keyword>
<keyword evidence="1" id="KW-0812">Transmembrane</keyword>
<name>A0A926N5J1_9BACL</name>
<keyword evidence="1" id="KW-0472">Membrane</keyword>
<evidence type="ECO:0000313" key="2">
    <source>
        <dbReference type="EMBL" id="MBD1371839.1"/>
    </source>
</evidence>
<comment type="caution">
    <text evidence="2">The sequence shown here is derived from an EMBL/GenBank/DDBJ whole genome shotgun (WGS) entry which is preliminary data.</text>
</comment>